<feature type="region of interest" description="Disordered" evidence="2">
    <location>
        <begin position="1"/>
        <end position="68"/>
    </location>
</feature>
<feature type="domain" description="Helitron helicase-like" evidence="4">
    <location>
        <begin position="1308"/>
        <end position="1499"/>
    </location>
</feature>
<dbReference type="EC" id="5.6.2.3" evidence="1"/>
<dbReference type="Gene3D" id="3.40.50.300">
    <property type="entry name" value="P-loop containing nucleotide triphosphate hydrolases"/>
    <property type="match status" value="1"/>
</dbReference>
<dbReference type="SUPFAM" id="SSF52540">
    <property type="entry name" value="P-loop containing nucleoside triphosphate hydrolases"/>
    <property type="match status" value="2"/>
</dbReference>
<feature type="compositionally biased region" description="Low complexity" evidence="2">
    <location>
        <begin position="55"/>
        <end position="67"/>
    </location>
</feature>
<evidence type="ECO:0000313" key="6">
    <source>
        <dbReference type="EMBL" id="CAD5233142.1"/>
    </source>
</evidence>
<dbReference type="PANTHER" id="PTHR10492:SF94">
    <property type="entry name" value="ATP-DEPENDENT DNA HELICASE"/>
    <property type="match status" value="1"/>
</dbReference>
<feature type="region of interest" description="Disordered" evidence="2">
    <location>
        <begin position="867"/>
        <end position="930"/>
    </location>
</feature>
<keyword evidence="1" id="KW-0547">Nucleotide-binding</keyword>
<comment type="caution">
    <text evidence="6">The sequence shown here is derived from an EMBL/GenBank/DDBJ whole genome shotgun (WGS) entry which is preliminary data.</text>
</comment>
<dbReference type="GO" id="GO:0016787">
    <property type="term" value="F:hydrolase activity"/>
    <property type="evidence" value="ECO:0007669"/>
    <property type="project" value="UniProtKB-KW"/>
</dbReference>
<feature type="region of interest" description="Disordered" evidence="2">
    <location>
        <begin position="1662"/>
        <end position="1690"/>
    </location>
</feature>
<dbReference type="InterPro" id="IPR025476">
    <property type="entry name" value="Helitron_helicase-like"/>
</dbReference>
<feature type="region of interest" description="Disordered" evidence="2">
    <location>
        <begin position="514"/>
        <end position="575"/>
    </location>
</feature>
<dbReference type="EMBL" id="CAJFDI010000005">
    <property type="protein sequence ID" value="CAD5233142.1"/>
    <property type="molecule type" value="Genomic_DNA"/>
</dbReference>
<dbReference type="GO" id="GO:0000723">
    <property type="term" value="P:telomere maintenance"/>
    <property type="evidence" value="ECO:0007669"/>
    <property type="project" value="InterPro"/>
</dbReference>
<evidence type="ECO:0000256" key="2">
    <source>
        <dbReference type="SAM" id="MobiDB-lite"/>
    </source>
</evidence>
<dbReference type="GO" id="GO:0005524">
    <property type="term" value="F:ATP binding"/>
    <property type="evidence" value="ECO:0007669"/>
    <property type="project" value="UniProtKB-KW"/>
</dbReference>
<sequence length="2505" mass="285437">MENSPGIRPGYEFSPARMDNSPQTLTGYESSPGLRMENSPGIRPGYEFSPAQRISRSSGSRPGSMLLPKDKKLLENSNIPVAYCQLYAEACRGGGRKAVSQAQKPSKAEKTALSLPQNSELNAEAEISQAKSRSKPRARRIGFASRKTKSQKAVKNGSLKVVKSPVEIDESNKEFEDVESLSKSMDSFLFEDLIETNPPLKRNVDIPYPYDAFRYFPNMDEDTFMGGGMSYLLLSDIVPESFMESQYNRNFKTRPYGFDLDLCLLQIGLEDLQSSPNEMATTVALTFGIAEYLPHFTANLGLLSSRGYQNFLTTGVFDPSFVIFNPLPRLPAKLVIPLYDGTHFGVAIIEVSDTGAVKGVLIDTLFDMNGRPLLSSTSPSIRQYLNSVSNSVFNKDCLLIEEIGHKFDRQYDGVSCGFHTVHNTLLYLMCSESGEEVKPLGLTSRDLRELLLVQLSRQFQLYGATQAERLARWSKIEIIPPQGRPSIQDIRLLPPTTPQKRKVNVVATTPIKKTRSVQKVPDKASAVQEEPVFAVPETPRKRRSVTKRQTDEENSGQIGASPKKPRASPRNKSVEDKLMKRFDCVNISLMIEKEKEILETPSCVPEGYKLYAQEKYPRQKFRYMMELFKDANRVGTSTKTFEERLLGESELTYVERDDDEFDPKLISFSLAQLISQSGRPIGLISPSWSLDTSADPADYQLVSIPTEDSDHDPALFIPLILKRRSTRKVVTSRFFALAVMYKNRRSAKVVIIDPVRTGIDAQEFHDIFLRVYRNVFCPQTGANPNAEIYVITNSAQYHWTNDGNFTANHTVCNAHLYIESNGMAPNTAVSWGSGTARNFSIRILNSIFHSSPVDNVYNQLCQDFVNDTKTKTPSPPRTPAVAKTQPAPRPPTPPPFTPKTQTKGIVRRSNQDYVQKEQLKRSKSSKIGRTTVHCQASHSSGHYYRHPHHVGHFNNCPHCLAWLLPGETPRECCKEGRVVMPELREMPEFQRDLALGEVGMFKDKNFYACYREEGPRLNQMYAFAAQTVNQSDPPGRGAPVVNINGQTSYHISNPEGMSATLLLGQLLRFAPDITPDDVCEQLKKTKMYIHMSHKKAFDFLTALFYDYIRRYNDLAQMYLTIIERQELLAVEGKPQENYWLKVVDANELSPELRRQLLPEGLHERQINKPEVAEHAVVYFSDDSGHVNLPGGLIVYSRGHQTAKYKPYLPELDSLLYPLLFIHGEPYFHRHLPLRDVGEDEILPDPRPGDDDDFLPFDVNVELNPLPTGLKETEDDINITDLEEVFDEGDALPKKADPKQKKCSVRMQIKYRLQRRDKDRSVHRIFAHPKVGGRWVCQKALGIEQQVFDYYEKNVVPKRRVDAKYVRENFGELLKQKSKGYQLGKLTRLPPGHRYSRRYYQRQYSNCVGMAQTLGSPTFFITLTANSEWPDFLQICGNKGVDPKNAYDILNRVFRRKVVELMKRIAPAGSNQKGWFGKCNGYYMSLEFQKRGNPHVHMLLWTEHKEMSAHVVDEFITARIPDPVVDAEVHDKVLRYMIHDCKETDLCRDKNGKCKRRYPQELAPETRIGPGYVSYQRLERGPDVSVPVHTGSKMIDGVQHVYTDRHVVPTNKTLITWWDGHCNVEAVCTNGTPAYVIKYILKGNDKAIVQVISDFETLEANKAKEKEVEKQRQEKLGEDQPFEEEEIDPERKKADEKVYGIEIHPKTKKVDIHEPEHYLGANYLTPPEAHLRILSFGPIFVSHIVEQIGIHMPGDNHVYAADGEPVENIYQRVSNLNPDVHSRLTAYFQYCAIHPEETADLTYVDLNKTYAYDYKTFTYRKYQRQMKKIVQLREVSVKDKEKLALRSIILTVPCLQSFEQCRTHNGHIYATFLEAAQARGLFHSDVLWRQALDQARGRTCKHFVFLFAQVLIEAGELIEDQLQLWNDYKIHMMMPTFHRPNMPDAEIRERQERRALELLSYYISNMGGKYESFNLPPLDGAYDPDVHGEDVDLFVGEFETTERPPEPPKPKVVLGDDQQYAFDTITKAMELGLKNKAMPHRQFFIHGAGGTGKTTLYTELANYCTENGIKYAATATTGVAANLLPGGMTLHNLLWAPLDLTPDTLPTLKYEDSRAQRIRQLGLLIIDEASQLHINMYDYLQRLLRHVRRPGDIDRQLVILYGGDYQQILPVCPDLRIGEEWNRSLISKKAEMQYIVLKQNHRTRADERSYRQFLQEIGSGTNFSSRVTAFSIRHKLHPDIHNHTSPQDMIEAVFPESHLQMTLETRPTGMAILAPRVQTVTNLNTEILDRFPGKEQVYVSVNTPNPDDVSNFDHTVIEAMQEQICKVNDGNMPPGELKLKVGVDVILRKNLSVRTGFSNGTRMRVVALHNDLVECQKIDPHGNLGQIALIARSRFDYRPRKDARAGIRFTRYQFPLQLAFAMSINRAQGQTLNVVGLYLDDPVFSHGQTYVSLSRTRRAADIHLYSHVDTDEIDNVVYREVTTFLRDLDTIYENQKSKYPQKPAGK</sequence>
<feature type="compositionally biased region" description="Basic and acidic residues" evidence="2">
    <location>
        <begin position="1662"/>
        <end position="1677"/>
    </location>
</feature>
<dbReference type="InterPro" id="IPR010285">
    <property type="entry name" value="DNA_helicase_pif1-like_DEAD"/>
</dbReference>
<keyword evidence="1" id="KW-0347">Helicase</keyword>
<dbReference type="InterPro" id="IPR027417">
    <property type="entry name" value="P-loop_NTPase"/>
</dbReference>
<keyword evidence="1" id="KW-0233">DNA recombination</keyword>
<evidence type="ECO:0000259" key="4">
    <source>
        <dbReference type="Pfam" id="PF14214"/>
    </source>
</evidence>
<reference evidence="6" key="1">
    <citation type="submission" date="2020-09" db="EMBL/GenBank/DDBJ databases">
        <authorList>
            <person name="Kikuchi T."/>
        </authorList>
    </citation>
    <scope>NUCLEOTIDE SEQUENCE</scope>
    <source>
        <strain evidence="6">Ka4C1</strain>
    </source>
</reference>
<dbReference type="Proteomes" id="UP000659654">
    <property type="component" value="Unassembled WGS sequence"/>
</dbReference>
<dbReference type="GO" id="GO:0006281">
    <property type="term" value="P:DNA repair"/>
    <property type="evidence" value="ECO:0007669"/>
    <property type="project" value="UniProtKB-KW"/>
</dbReference>
<keyword evidence="1" id="KW-0067">ATP-binding</keyword>
<organism evidence="6 7">
    <name type="scientific">Bursaphelenchus xylophilus</name>
    <name type="common">Pinewood nematode worm</name>
    <name type="synonym">Aphelenchoides xylophilus</name>
    <dbReference type="NCBI Taxonomy" id="6326"/>
    <lineage>
        <taxon>Eukaryota</taxon>
        <taxon>Metazoa</taxon>
        <taxon>Ecdysozoa</taxon>
        <taxon>Nematoda</taxon>
        <taxon>Chromadorea</taxon>
        <taxon>Rhabditida</taxon>
        <taxon>Tylenchina</taxon>
        <taxon>Tylenchomorpha</taxon>
        <taxon>Aphelenchoidea</taxon>
        <taxon>Aphelenchoididae</taxon>
        <taxon>Bursaphelenchus</taxon>
    </lineage>
</organism>
<comment type="catalytic activity">
    <reaction evidence="1">
        <text>ATP + H2O = ADP + phosphate + H(+)</text>
        <dbReference type="Rhea" id="RHEA:13065"/>
        <dbReference type="ChEBI" id="CHEBI:15377"/>
        <dbReference type="ChEBI" id="CHEBI:15378"/>
        <dbReference type="ChEBI" id="CHEBI:30616"/>
        <dbReference type="ChEBI" id="CHEBI:43474"/>
        <dbReference type="ChEBI" id="CHEBI:456216"/>
        <dbReference type="EC" id="5.6.2.3"/>
    </reaction>
</comment>
<dbReference type="Pfam" id="PF21530">
    <property type="entry name" value="Pif1_2B_dom"/>
    <property type="match status" value="1"/>
</dbReference>
<name>A0A811M2J9_BURXY</name>
<keyword evidence="1" id="KW-0378">Hydrolase</keyword>
<evidence type="ECO:0000259" key="5">
    <source>
        <dbReference type="Pfam" id="PF21530"/>
    </source>
</evidence>
<feature type="compositionally biased region" description="Basic residues" evidence="2">
    <location>
        <begin position="132"/>
        <end position="149"/>
    </location>
</feature>
<dbReference type="Proteomes" id="UP000582659">
    <property type="component" value="Unassembled WGS sequence"/>
</dbReference>
<evidence type="ECO:0000256" key="1">
    <source>
        <dbReference type="RuleBase" id="RU363044"/>
    </source>
</evidence>
<dbReference type="EMBL" id="CAJFCV020000005">
    <property type="protein sequence ID" value="CAG9126701.1"/>
    <property type="molecule type" value="Genomic_DNA"/>
</dbReference>
<keyword evidence="1" id="KW-0234">DNA repair</keyword>
<gene>
    <name evidence="6" type="ORF">BXYJ_LOCUS13233</name>
</gene>
<dbReference type="Pfam" id="PF05970">
    <property type="entry name" value="PIF1"/>
    <property type="match status" value="1"/>
</dbReference>
<keyword evidence="7" id="KW-1185">Reference proteome</keyword>
<evidence type="ECO:0000313" key="7">
    <source>
        <dbReference type="Proteomes" id="UP000659654"/>
    </source>
</evidence>
<feature type="compositionally biased region" description="Polar residues" evidence="2">
    <location>
        <begin position="20"/>
        <end position="29"/>
    </location>
</feature>
<dbReference type="OrthoDB" id="5864836at2759"/>
<feature type="domain" description="DNA helicase Pif1-like DEAD-box helicase" evidence="3">
    <location>
        <begin position="2013"/>
        <end position="2219"/>
    </location>
</feature>
<dbReference type="CDD" id="cd18809">
    <property type="entry name" value="SF1_C_RecD"/>
    <property type="match status" value="1"/>
</dbReference>
<keyword evidence="1" id="KW-0227">DNA damage</keyword>
<protein>
    <recommendedName>
        <fullName evidence="1">ATP-dependent DNA helicase</fullName>
        <ecNumber evidence="1">5.6.2.3</ecNumber>
    </recommendedName>
</protein>
<proteinExistence type="inferred from homology"/>
<comment type="similarity">
    <text evidence="1">Belongs to the helicase family.</text>
</comment>
<feature type="region of interest" description="Disordered" evidence="2">
    <location>
        <begin position="126"/>
        <end position="149"/>
    </location>
</feature>
<comment type="cofactor">
    <cofactor evidence="1">
        <name>Mg(2+)</name>
        <dbReference type="ChEBI" id="CHEBI:18420"/>
    </cofactor>
</comment>
<dbReference type="GO" id="GO:0043139">
    <property type="term" value="F:5'-3' DNA helicase activity"/>
    <property type="evidence" value="ECO:0007669"/>
    <property type="project" value="UniProtKB-EC"/>
</dbReference>
<dbReference type="InterPro" id="IPR049163">
    <property type="entry name" value="Pif1-like_2B_dom"/>
</dbReference>
<dbReference type="Pfam" id="PF14214">
    <property type="entry name" value="Helitron_like_N"/>
    <property type="match status" value="1"/>
</dbReference>
<feature type="domain" description="DNA helicase Pif1-like 2B" evidence="5">
    <location>
        <begin position="2328"/>
        <end position="2367"/>
    </location>
</feature>
<feature type="compositionally biased region" description="Pro residues" evidence="2">
    <location>
        <begin position="887"/>
        <end position="897"/>
    </location>
</feature>
<accession>A0A811M2J9</accession>
<evidence type="ECO:0000259" key="3">
    <source>
        <dbReference type="Pfam" id="PF05970"/>
    </source>
</evidence>
<dbReference type="SMR" id="A0A811M2J9"/>
<dbReference type="GO" id="GO:0006310">
    <property type="term" value="P:DNA recombination"/>
    <property type="evidence" value="ECO:0007669"/>
    <property type="project" value="UniProtKB-KW"/>
</dbReference>
<dbReference type="PANTHER" id="PTHR10492">
    <property type="match status" value="1"/>
</dbReference>